<protein>
    <submittedName>
        <fullName evidence="1">Uncharacterized protein</fullName>
    </submittedName>
</protein>
<accession>A0AB34K812</accession>
<evidence type="ECO:0000313" key="1">
    <source>
        <dbReference type="EMBL" id="KAL1529322.1"/>
    </source>
</evidence>
<proteinExistence type="predicted"/>
<comment type="caution">
    <text evidence="1">The sequence shown here is derived from an EMBL/GenBank/DDBJ whole genome shotgun (WGS) entry which is preliminary data.</text>
</comment>
<reference evidence="1 2" key="1">
    <citation type="journal article" date="2024" name="Science">
        <title>Giant polyketide synthase enzymes in the biosynthesis of giant marine polyether toxins.</title>
        <authorList>
            <person name="Fallon T.R."/>
            <person name="Shende V.V."/>
            <person name="Wierzbicki I.H."/>
            <person name="Pendleton A.L."/>
            <person name="Watervoot N.F."/>
            <person name="Auber R.P."/>
            <person name="Gonzalez D.J."/>
            <person name="Wisecaver J.H."/>
            <person name="Moore B.S."/>
        </authorList>
    </citation>
    <scope>NUCLEOTIDE SEQUENCE [LARGE SCALE GENOMIC DNA]</scope>
    <source>
        <strain evidence="1 2">12B1</strain>
    </source>
</reference>
<gene>
    <name evidence="1" type="ORF">AB1Y20_000276</name>
</gene>
<keyword evidence="2" id="KW-1185">Reference proteome</keyword>
<evidence type="ECO:0000313" key="2">
    <source>
        <dbReference type="Proteomes" id="UP001515480"/>
    </source>
</evidence>
<sequence>MGGGGDRDQKLRRSVRSYRYPRLYRYACEYSRSFITIRAGGGDGEIFCFKSSMAPFMLQRASVPAPPLGSRPLVSAVRNTVEKALRDASNNGSLSSYIVYVGTASAKQRGNPTAAYECALTSSKVIVTCNPWRWEGDARTPEALASGALVLVDSMEMPPPGVHHSKSVLFYRSTSDLLRLLQWALHNAREADTIAHNGALASLTTVEMVDTMIQVVMRHTTTLRAPIRLFVVPVHERFQSNEYLLTVDGLKRSKLVDVQKNVSTSDVILLDLWRLHQGCGKYFVRPARRCFESYLLGEVLPKYAGSRIVVATDWSDPPWLAMSADLMGNESIIHFLFKRSQVKRSGDGRWARRMNYSRPVWPLWYPILPSTKARMFAQTRMRPRSSRPVDVSYFFGPYTSFDTVSAKENTDCQNATYDYPGRPTSPNYHLV</sequence>
<dbReference type="Proteomes" id="UP001515480">
    <property type="component" value="Unassembled WGS sequence"/>
</dbReference>
<dbReference type="EMBL" id="JBGBPQ010000001">
    <property type="protein sequence ID" value="KAL1529322.1"/>
    <property type="molecule type" value="Genomic_DNA"/>
</dbReference>
<dbReference type="AlphaFoldDB" id="A0AB34K812"/>
<organism evidence="1 2">
    <name type="scientific">Prymnesium parvum</name>
    <name type="common">Toxic golden alga</name>
    <dbReference type="NCBI Taxonomy" id="97485"/>
    <lineage>
        <taxon>Eukaryota</taxon>
        <taxon>Haptista</taxon>
        <taxon>Haptophyta</taxon>
        <taxon>Prymnesiophyceae</taxon>
        <taxon>Prymnesiales</taxon>
        <taxon>Prymnesiaceae</taxon>
        <taxon>Prymnesium</taxon>
    </lineage>
</organism>
<name>A0AB34K812_PRYPA</name>